<evidence type="ECO:0000313" key="1">
    <source>
        <dbReference type="EMBL" id="QNQ08352.1"/>
    </source>
</evidence>
<evidence type="ECO:0000313" key="2">
    <source>
        <dbReference type="Proteomes" id="UP000516148"/>
    </source>
</evidence>
<dbReference type="EMBL" id="CP061038">
    <property type="protein sequence ID" value="QNQ08352.1"/>
    <property type="molecule type" value="Genomic_DNA"/>
</dbReference>
<dbReference type="RefSeq" id="WP_187760680.1">
    <property type="nucleotide sequence ID" value="NZ_CP061038.1"/>
</dbReference>
<reference evidence="1 2" key="1">
    <citation type="submission" date="2020-09" db="EMBL/GenBank/DDBJ databases">
        <title>Sphingomonas sp., a new species isolated from pork steak.</title>
        <authorList>
            <person name="Heidler von Heilborn D."/>
        </authorList>
    </citation>
    <scope>NUCLEOTIDE SEQUENCE [LARGE SCALE GENOMIC DNA]</scope>
    <source>
        <strain evidence="2">S8-3T</strain>
    </source>
</reference>
<protein>
    <submittedName>
        <fullName evidence="1">Uncharacterized protein</fullName>
    </submittedName>
</protein>
<dbReference type="KEGG" id="spap:H3Z74_16570"/>
<dbReference type="AlphaFoldDB" id="A0A7H0LF99"/>
<name>A0A7H0LF99_9SPHN</name>
<proteinExistence type="predicted"/>
<organism evidence="1 2">
    <name type="scientific">Sphingomonas alpina</name>
    <dbReference type="NCBI Taxonomy" id="653931"/>
    <lineage>
        <taxon>Bacteria</taxon>
        <taxon>Pseudomonadati</taxon>
        <taxon>Pseudomonadota</taxon>
        <taxon>Alphaproteobacteria</taxon>
        <taxon>Sphingomonadales</taxon>
        <taxon>Sphingomonadaceae</taxon>
        <taxon>Sphingomonas</taxon>
    </lineage>
</organism>
<keyword evidence="2" id="KW-1185">Reference proteome</keyword>
<dbReference type="Proteomes" id="UP000516148">
    <property type="component" value="Chromosome"/>
</dbReference>
<accession>A0A7H0LF99</accession>
<sequence length="263" mass="29064">MLAGFPHLFEPHSGLLLEQLGRLIDESMLREIAEADYGADAEAHHAALRRMRDTGFVPQSNEWEPREVLELIRWSRPDQPEWKPGGYGERGHWMRAFCCASLLRMAGEDDMGAHHSFNETVAGLVASLDALDAGLWAEAGAFFGWFMDQLAGAGDQGEAPFVGMAVLHCALRIESIPDPAIIALCQWIIEREEAEAQEPYAPGDGHGWLHRISFHDQHRDIWTKLGEALAEPGLARSEEVLEWVGVISLSLAESDDLSGAMGE</sequence>
<gene>
    <name evidence="1" type="ORF">H3Z74_16570</name>
</gene>